<accession>A0A6A8DD33</accession>
<evidence type="ECO:0000313" key="6">
    <source>
        <dbReference type="Proteomes" id="UP000799092"/>
    </source>
</evidence>
<evidence type="ECO:0000256" key="4">
    <source>
        <dbReference type="SAM" id="Phobius"/>
    </source>
</evidence>
<feature type="transmembrane region" description="Helical" evidence="4">
    <location>
        <begin position="39"/>
        <end position="61"/>
    </location>
</feature>
<keyword evidence="4" id="KW-0472">Membrane</keyword>
<dbReference type="GO" id="GO:0015385">
    <property type="term" value="F:sodium:proton antiporter activity"/>
    <property type="evidence" value="ECO:0007669"/>
    <property type="project" value="TreeGrafter"/>
</dbReference>
<keyword evidence="4" id="KW-0812">Transmembrane</keyword>
<feature type="transmembrane region" description="Helical" evidence="4">
    <location>
        <begin position="7"/>
        <end position="27"/>
    </location>
</feature>
<evidence type="ECO:0000256" key="1">
    <source>
        <dbReference type="ARBA" id="ARBA00004141"/>
    </source>
</evidence>
<protein>
    <submittedName>
        <fullName evidence="5">Cation:proton antiporter</fullName>
    </submittedName>
</protein>
<evidence type="ECO:0000313" key="5">
    <source>
        <dbReference type="EMBL" id="MRH43583.1"/>
    </source>
</evidence>
<comment type="caution">
    <text evidence="5">The sequence shown here is derived from an EMBL/GenBank/DDBJ whole genome shotgun (WGS) entry which is preliminary data.</text>
</comment>
<feature type="transmembrane region" description="Helical" evidence="4">
    <location>
        <begin position="68"/>
        <end position="90"/>
    </location>
</feature>
<keyword evidence="3" id="KW-0050">Antiport</keyword>
<sequence>MHSLSQLLVYVFLLTGIYFLFSTALGMIRFPDFYTRLHAGSKCLMAGGIAVLMGCIVLEGIGFVSLKLIVLILFLVITNSIAIHVIASFADNYNILPKTIVENDSDE</sequence>
<dbReference type="Proteomes" id="UP000799092">
    <property type="component" value="Unassembled WGS sequence"/>
</dbReference>
<organism evidence="5 6">
    <name type="scientific">Aquibacillus halophilus</name>
    <dbReference type="NCBI Taxonomy" id="930132"/>
    <lineage>
        <taxon>Bacteria</taxon>
        <taxon>Bacillati</taxon>
        <taxon>Bacillota</taxon>
        <taxon>Bacilli</taxon>
        <taxon>Bacillales</taxon>
        <taxon>Bacillaceae</taxon>
        <taxon>Aquibacillus</taxon>
    </lineage>
</organism>
<keyword evidence="3" id="KW-0813">Transport</keyword>
<reference evidence="5" key="1">
    <citation type="submission" date="2019-11" db="EMBL/GenBank/DDBJ databases">
        <authorList>
            <person name="Li J."/>
        </authorList>
    </citation>
    <scope>NUCLEOTIDE SEQUENCE</scope>
    <source>
        <strain evidence="5">B6B</strain>
    </source>
</reference>
<dbReference type="PANTHER" id="PTHR34703:SF1">
    <property type="entry name" value="ANTIPORTER SUBUNIT MNHG2-RELATED"/>
    <property type="match status" value="1"/>
</dbReference>
<comment type="subcellular location">
    <subcellularLocation>
        <location evidence="1">Membrane</location>
        <topology evidence="1">Multi-pass membrane protein</topology>
    </subcellularLocation>
</comment>
<dbReference type="EMBL" id="WJNG01000010">
    <property type="protein sequence ID" value="MRH43583.1"/>
    <property type="molecule type" value="Genomic_DNA"/>
</dbReference>
<proteinExistence type="inferred from homology"/>
<comment type="similarity">
    <text evidence="2">Belongs to the CPA3 antiporters (TC 2.A.63) subunit G family.</text>
</comment>
<name>A0A6A8DD33_9BACI</name>
<dbReference type="GO" id="GO:0016020">
    <property type="term" value="C:membrane"/>
    <property type="evidence" value="ECO:0007669"/>
    <property type="project" value="UniProtKB-SubCell"/>
</dbReference>
<dbReference type="Pfam" id="PF03334">
    <property type="entry name" value="PhaG_MnhG_YufB"/>
    <property type="match status" value="1"/>
</dbReference>
<dbReference type="NCBIfam" id="TIGR01300">
    <property type="entry name" value="CPA3_mnhG_phaG"/>
    <property type="match status" value="1"/>
</dbReference>
<dbReference type="PANTHER" id="PTHR34703">
    <property type="entry name" value="ANTIPORTER SUBUNIT MNHG2-RELATED"/>
    <property type="match status" value="1"/>
</dbReference>
<evidence type="ECO:0000256" key="3">
    <source>
        <dbReference type="ARBA" id="ARBA00022449"/>
    </source>
</evidence>
<dbReference type="AlphaFoldDB" id="A0A6A8DD33"/>
<keyword evidence="4" id="KW-1133">Transmembrane helix</keyword>
<dbReference type="InterPro" id="IPR005133">
    <property type="entry name" value="PhaG_MnhG_YufB"/>
</dbReference>
<evidence type="ECO:0000256" key="2">
    <source>
        <dbReference type="ARBA" id="ARBA00008404"/>
    </source>
</evidence>
<keyword evidence="6" id="KW-1185">Reference proteome</keyword>
<gene>
    <name evidence="5" type="ORF">GH741_12920</name>
</gene>